<accession>A0A2T3W8H6</accession>
<dbReference type="Proteomes" id="UP000240317">
    <property type="component" value="Unassembled WGS sequence"/>
</dbReference>
<sequence>MPALLLPFLSGCVDPSVQAPLRPLTEAELRPYYVDAPPQPLPVYTAFRLGESYVPGGTVEGWKARNVVPLYSLRGQSAVLAAHLQPDGRLTGAAPLQTGPAETLQYTLSMRGNNSLAGGLCPVDGLKATAGVKVHLPEVAFFFYRFADVQQGAQPLTSPIPEERRLHYDLRAYDKPTSPARVDLVYVSEDLTVQGEQRCVRGYEQSGQISTYQDNIRVNFKLSRGWNALLRTETRSSAGQTHVSHITWTTVPRDVIERWL</sequence>
<protein>
    <submittedName>
        <fullName evidence="1">Uncharacterized protein</fullName>
    </submittedName>
</protein>
<organism evidence="1 2">
    <name type="scientific">Deinococcus arcticus</name>
    <dbReference type="NCBI Taxonomy" id="2136176"/>
    <lineage>
        <taxon>Bacteria</taxon>
        <taxon>Thermotogati</taxon>
        <taxon>Deinococcota</taxon>
        <taxon>Deinococci</taxon>
        <taxon>Deinococcales</taxon>
        <taxon>Deinococcaceae</taxon>
        <taxon>Deinococcus</taxon>
    </lineage>
</organism>
<reference evidence="1 2" key="1">
    <citation type="submission" date="2018-03" db="EMBL/GenBank/DDBJ databases">
        <title>Draft genome of Deinococcus sp. OD32.</title>
        <authorList>
            <person name="Wang X.-P."/>
            <person name="Du Z.-J."/>
        </authorList>
    </citation>
    <scope>NUCLEOTIDE SEQUENCE [LARGE SCALE GENOMIC DNA]</scope>
    <source>
        <strain evidence="1 2">OD32</strain>
    </source>
</reference>
<evidence type="ECO:0000313" key="2">
    <source>
        <dbReference type="Proteomes" id="UP000240317"/>
    </source>
</evidence>
<name>A0A2T3W8H6_9DEIO</name>
<keyword evidence="2" id="KW-1185">Reference proteome</keyword>
<proteinExistence type="predicted"/>
<evidence type="ECO:0000313" key="1">
    <source>
        <dbReference type="EMBL" id="PTA68094.1"/>
    </source>
</evidence>
<dbReference type="EMBL" id="PYSV01000007">
    <property type="protein sequence ID" value="PTA68094.1"/>
    <property type="molecule type" value="Genomic_DNA"/>
</dbReference>
<comment type="caution">
    <text evidence="1">The sequence shown here is derived from an EMBL/GenBank/DDBJ whole genome shotgun (WGS) entry which is preliminary data.</text>
</comment>
<gene>
    <name evidence="1" type="ORF">C8263_08430</name>
</gene>
<dbReference type="AlphaFoldDB" id="A0A2T3W8H6"/>